<dbReference type="GeneID" id="104589039"/>
<dbReference type="KEGG" id="nnu:104589039"/>
<feature type="region of interest" description="Disordered" evidence="1">
    <location>
        <begin position="1"/>
        <end position="101"/>
    </location>
</feature>
<evidence type="ECO:0000313" key="2">
    <source>
        <dbReference type="Proteomes" id="UP000189703"/>
    </source>
</evidence>
<reference evidence="3" key="1">
    <citation type="submission" date="2025-08" db="UniProtKB">
        <authorList>
            <consortium name="RefSeq"/>
        </authorList>
    </citation>
    <scope>IDENTIFICATION</scope>
</reference>
<name>A0A1U7Z0K7_NELNU</name>
<organism evidence="2 3">
    <name type="scientific">Nelumbo nucifera</name>
    <name type="common">Sacred lotus</name>
    <dbReference type="NCBI Taxonomy" id="4432"/>
    <lineage>
        <taxon>Eukaryota</taxon>
        <taxon>Viridiplantae</taxon>
        <taxon>Streptophyta</taxon>
        <taxon>Embryophyta</taxon>
        <taxon>Tracheophyta</taxon>
        <taxon>Spermatophyta</taxon>
        <taxon>Magnoliopsida</taxon>
        <taxon>Proteales</taxon>
        <taxon>Nelumbonaceae</taxon>
        <taxon>Nelumbo</taxon>
    </lineage>
</organism>
<feature type="compositionally biased region" description="Basic residues" evidence="1">
    <location>
        <begin position="119"/>
        <end position="129"/>
    </location>
</feature>
<feature type="compositionally biased region" description="Basic and acidic residues" evidence="1">
    <location>
        <begin position="22"/>
        <end position="31"/>
    </location>
</feature>
<dbReference type="Proteomes" id="UP000189703">
    <property type="component" value="Unplaced"/>
</dbReference>
<feature type="region of interest" description="Disordered" evidence="1">
    <location>
        <begin position="116"/>
        <end position="149"/>
    </location>
</feature>
<evidence type="ECO:0000313" key="3">
    <source>
        <dbReference type="RefSeq" id="XP_010245520.1"/>
    </source>
</evidence>
<gene>
    <name evidence="3" type="primary">LOC104589039</name>
</gene>
<accession>A0A1U7Z0K7</accession>
<keyword evidence="2" id="KW-1185">Reference proteome</keyword>
<dbReference type="AlphaFoldDB" id="A0A1U7Z0K7"/>
<protein>
    <submittedName>
        <fullName evidence="3">Uncharacterized protein LOC104589039</fullName>
    </submittedName>
</protein>
<evidence type="ECO:0000256" key="1">
    <source>
        <dbReference type="SAM" id="MobiDB-lite"/>
    </source>
</evidence>
<proteinExistence type="predicted"/>
<sequence>MLPSKVRVQLLLHRTPPKKVSTKHEQKRPILEEGESSHPPVAKRPRSARVPRPAQPSVVPQLAGSDMASSQTRECWTKAMQEPPAPTPKEKDRSDVESAQSTIVVPPKKVTCVRFSSGRVKKMAPRPQKRGPEGEDSFMETNDVPLDSL</sequence>
<dbReference type="InParanoid" id="A0A1U7Z0K7"/>
<dbReference type="RefSeq" id="XP_010245520.1">
    <property type="nucleotide sequence ID" value="XM_010247218.2"/>
</dbReference>